<dbReference type="PROSITE" id="PS51186">
    <property type="entry name" value="GNAT"/>
    <property type="match status" value="1"/>
</dbReference>
<keyword evidence="4 10" id="KW-0808">Transferase</keyword>
<dbReference type="InterPro" id="IPR000182">
    <property type="entry name" value="GNAT_dom"/>
</dbReference>
<dbReference type="GO" id="GO:0047663">
    <property type="term" value="F:aminoglycoside 6'-N-acetyltransferase activity"/>
    <property type="evidence" value="ECO:0007669"/>
    <property type="project" value="UniProtKB-EC"/>
</dbReference>
<dbReference type="PIRSF" id="PIRSF000452">
    <property type="entry name" value="6-N-acetyltransf"/>
    <property type="match status" value="1"/>
</dbReference>
<evidence type="ECO:0000256" key="3">
    <source>
        <dbReference type="ARBA" id="ARBA00017677"/>
    </source>
</evidence>
<evidence type="ECO:0000259" key="9">
    <source>
        <dbReference type="PROSITE" id="PS51186"/>
    </source>
</evidence>
<sequence length="161" mass="18627">MTEALQDVIIRSVREDDSFGWLIMRKKLWPDCPPEEHKAEIKSCLRGLDKLPVFVAEQVDGNLVGFLEASIHHQQPHSTSENVLYIEGWYVEPAFRKRDIGRMLLEKAELWGRLKGFSEVFSDTEHHNTVSQKAHASLGFVEAYRNEEGIFYKKMLKPVDN</sequence>
<evidence type="ECO:0000256" key="8">
    <source>
        <dbReference type="ARBA" id="ARBA00048923"/>
    </source>
</evidence>
<dbReference type="GO" id="GO:0046677">
    <property type="term" value="P:response to antibiotic"/>
    <property type="evidence" value="ECO:0007669"/>
    <property type="project" value="UniProtKB-KW"/>
</dbReference>
<dbReference type="SUPFAM" id="SSF55729">
    <property type="entry name" value="Acyl-CoA N-acyltransferases (Nat)"/>
    <property type="match status" value="1"/>
</dbReference>
<dbReference type="EMBL" id="JAHESF010000079">
    <property type="protein sequence ID" value="MBT1701550.1"/>
    <property type="molecule type" value="Genomic_DNA"/>
</dbReference>
<keyword evidence="5" id="KW-0046">Antibiotic resistance</keyword>
<comment type="catalytic activity">
    <reaction evidence="8">
        <text>kanamycin B + acetyl-CoA = N(6')-acetylkanamycin B + CoA + H(+)</text>
        <dbReference type="Rhea" id="RHEA:16449"/>
        <dbReference type="ChEBI" id="CHEBI:15378"/>
        <dbReference type="ChEBI" id="CHEBI:57287"/>
        <dbReference type="ChEBI" id="CHEBI:57288"/>
        <dbReference type="ChEBI" id="CHEBI:58390"/>
        <dbReference type="ChEBI" id="CHEBI:58549"/>
        <dbReference type="EC" id="2.3.1.82"/>
    </reaction>
</comment>
<dbReference type="Proteomes" id="UP001319200">
    <property type="component" value="Unassembled WGS sequence"/>
</dbReference>
<evidence type="ECO:0000256" key="6">
    <source>
        <dbReference type="ARBA" id="ARBA00023315"/>
    </source>
</evidence>
<accession>A0AAP2DS43</accession>
<dbReference type="InterPro" id="IPR024170">
    <property type="entry name" value="Aminoglycoside_N6-AcTrfrase"/>
</dbReference>
<evidence type="ECO:0000256" key="1">
    <source>
        <dbReference type="ARBA" id="ARBA00011738"/>
    </source>
</evidence>
<evidence type="ECO:0000256" key="5">
    <source>
        <dbReference type="ARBA" id="ARBA00023251"/>
    </source>
</evidence>
<gene>
    <name evidence="10" type="ORF">KK083_31950</name>
</gene>
<evidence type="ECO:0000313" key="11">
    <source>
        <dbReference type="Proteomes" id="UP001319200"/>
    </source>
</evidence>
<comment type="subunit">
    <text evidence="1">Homodimer.</text>
</comment>
<evidence type="ECO:0000256" key="2">
    <source>
        <dbReference type="ARBA" id="ARBA00012888"/>
    </source>
</evidence>
<dbReference type="Gene3D" id="3.40.630.30">
    <property type="match status" value="1"/>
</dbReference>
<keyword evidence="6 10" id="KW-0012">Acyltransferase</keyword>
<dbReference type="InterPro" id="IPR016181">
    <property type="entry name" value="Acyl_CoA_acyltransferase"/>
</dbReference>
<dbReference type="Pfam" id="PF00583">
    <property type="entry name" value="Acetyltransf_1"/>
    <property type="match status" value="1"/>
</dbReference>
<keyword evidence="11" id="KW-1185">Reference proteome</keyword>
<comment type="caution">
    <text evidence="10">The sequence shown here is derived from an EMBL/GenBank/DDBJ whole genome shotgun (WGS) entry which is preliminary data.</text>
</comment>
<proteinExistence type="predicted"/>
<evidence type="ECO:0000313" key="10">
    <source>
        <dbReference type="EMBL" id="MBT1701550.1"/>
    </source>
</evidence>
<dbReference type="RefSeq" id="WP_254170232.1">
    <property type="nucleotide sequence ID" value="NZ_JAHESF010000079.1"/>
</dbReference>
<dbReference type="EC" id="2.3.1.82" evidence="2"/>
<feature type="domain" description="N-acetyltransferase" evidence="9">
    <location>
        <begin position="8"/>
        <end position="157"/>
    </location>
</feature>
<dbReference type="AlphaFoldDB" id="A0AAP2DS43"/>
<dbReference type="PANTHER" id="PTHR43072">
    <property type="entry name" value="N-ACETYLTRANSFERASE"/>
    <property type="match status" value="1"/>
</dbReference>
<evidence type="ECO:0000256" key="4">
    <source>
        <dbReference type="ARBA" id="ARBA00022679"/>
    </source>
</evidence>
<reference evidence="10 11" key="1">
    <citation type="submission" date="2021-05" db="EMBL/GenBank/DDBJ databases">
        <title>A Polyphasic approach of four new species of the genus Ohtaekwangia: Ohtaekwangia histidinii sp. nov., Ohtaekwangia cretensis sp. nov., Ohtaekwangia indiensis sp. nov., Ohtaekwangia reichenbachii sp. nov. from diverse environment.</title>
        <authorList>
            <person name="Octaviana S."/>
        </authorList>
    </citation>
    <scope>NUCLEOTIDE SEQUENCE [LARGE SCALE GENOMIC DNA]</scope>
    <source>
        <strain evidence="10 11">PWU4</strain>
    </source>
</reference>
<organism evidence="10 11">
    <name type="scientific">Chryseosolibacter histidini</name>
    <dbReference type="NCBI Taxonomy" id="2782349"/>
    <lineage>
        <taxon>Bacteria</taxon>
        <taxon>Pseudomonadati</taxon>
        <taxon>Bacteroidota</taxon>
        <taxon>Cytophagia</taxon>
        <taxon>Cytophagales</taxon>
        <taxon>Chryseotaleaceae</taxon>
        <taxon>Chryseosolibacter</taxon>
    </lineage>
</organism>
<protein>
    <recommendedName>
        <fullName evidence="3">Aminoglycoside N(6')-acetyltransferase type 1</fullName>
        <ecNumber evidence="2">2.3.1.82</ecNumber>
    </recommendedName>
    <alternativeName>
        <fullName evidence="7">Aminoglycoside resistance protein</fullName>
    </alternativeName>
</protein>
<dbReference type="CDD" id="cd04301">
    <property type="entry name" value="NAT_SF"/>
    <property type="match status" value="1"/>
</dbReference>
<name>A0AAP2DS43_9BACT</name>
<evidence type="ECO:0000256" key="7">
    <source>
        <dbReference type="ARBA" id="ARBA00029660"/>
    </source>
</evidence>